<dbReference type="PANTHER" id="PTHR34322:SF2">
    <property type="entry name" value="TRANSPOSASE IS200-LIKE DOMAIN-CONTAINING PROTEIN"/>
    <property type="match status" value="1"/>
</dbReference>
<dbReference type="GO" id="GO:0006313">
    <property type="term" value="P:DNA transposition"/>
    <property type="evidence" value="ECO:0007669"/>
    <property type="project" value="InterPro"/>
</dbReference>
<dbReference type="InterPro" id="IPR036515">
    <property type="entry name" value="Transposase_17_sf"/>
</dbReference>
<proteinExistence type="predicted"/>
<dbReference type="Gene3D" id="3.30.70.1290">
    <property type="entry name" value="Transposase IS200-like"/>
    <property type="match status" value="1"/>
</dbReference>
<accession>A0A2N8ZGH2</accession>
<organism evidence="1 2">
    <name type="scientific">Vibrio tapetis subsp. tapetis</name>
    <dbReference type="NCBI Taxonomy" id="1671868"/>
    <lineage>
        <taxon>Bacteria</taxon>
        <taxon>Pseudomonadati</taxon>
        <taxon>Pseudomonadota</taxon>
        <taxon>Gammaproteobacteria</taxon>
        <taxon>Vibrionales</taxon>
        <taxon>Vibrionaceae</taxon>
        <taxon>Vibrio</taxon>
    </lineage>
</organism>
<keyword evidence="2" id="KW-1185">Reference proteome</keyword>
<dbReference type="AlphaFoldDB" id="A0A2N8ZGH2"/>
<sequence>MRSYLGTSNISNIAPWVHGAFTVLHVDMALAKSWSNEEVAKRWTTLYKAPLLGSRWLSGELKSKAEINKLALLYLLRFRSLVVRMTQSRSTQVSLQDTAYYHCISRCVRRAFLCGEDNYSGQSFEHRRVWIVERMRLLSQVFSIDVCAYAIMSNHYHLVLHVDTALAKSWSNEEVAKRWTTLYKAPLLVSRWLSGELKSKAEINKTLELIEEWRERLTDISWLMRNLNEFIAREANKEEGCKGRFREGCFKSQALLDEKALLSCMAYVDLNPVRADMAQTLEESEFTSIYERIHSFACQQDTGKGEIASLPAKGLTGFLDNERETQSSVLSKRGGIEFSLLDYLALVEELGQVVRPNKRGYIPPSHNSLLERLNMNAEEWLTLSESFGGKFRCAVGSAKELESYALHTNRAWVSGKCSMSLYDL</sequence>
<name>A0A2N8ZGH2_9VIBR</name>
<dbReference type="Proteomes" id="UP000235828">
    <property type="component" value="Chromosome A"/>
</dbReference>
<dbReference type="GO" id="GO:0004803">
    <property type="term" value="F:transposase activity"/>
    <property type="evidence" value="ECO:0007669"/>
    <property type="project" value="InterPro"/>
</dbReference>
<dbReference type="KEGG" id="vta:A3028"/>
<dbReference type="PANTHER" id="PTHR34322">
    <property type="entry name" value="TRANSPOSASE, Y1_TNP DOMAIN-CONTAINING"/>
    <property type="match status" value="1"/>
</dbReference>
<protein>
    <recommendedName>
        <fullName evidence="3">Transposase IS200-like domain-containing protein</fullName>
    </recommendedName>
</protein>
<gene>
    <name evidence="1" type="ORF">VTAP4600_A3028</name>
</gene>
<evidence type="ECO:0000313" key="1">
    <source>
        <dbReference type="EMBL" id="SON50994.1"/>
    </source>
</evidence>
<dbReference type="GO" id="GO:0003677">
    <property type="term" value="F:DNA binding"/>
    <property type="evidence" value="ECO:0007669"/>
    <property type="project" value="InterPro"/>
</dbReference>
<reference evidence="1 2" key="1">
    <citation type="submission" date="2017-10" db="EMBL/GenBank/DDBJ databases">
        <authorList>
            <person name="Banno H."/>
            <person name="Chua N.-H."/>
        </authorList>
    </citation>
    <scope>NUCLEOTIDE SEQUENCE [LARGE SCALE GENOMIC DNA]</scope>
    <source>
        <strain evidence="1">Vibrio tapetis CECT4600</strain>
    </source>
</reference>
<dbReference type="EMBL" id="LT960611">
    <property type="protein sequence ID" value="SON50994.1"/>
    <property type="molecule type" value="Genomic_DNA"/>
</dbReference>
<evidence type="ECO:0008006" key="3">
    <source>
        <dbReference type="Google" id="ProtNLM"/>
    </source>
</evidence>
<dbReference type="SUPFAM" id="SSF143422">
    <property type="entry name" value="Transposase IS200-like"/>
    <property type="match status" value="1"/>
</dbReference>
<evidence type="ECO:0000313" key="2">
    <source>
        <dbReference type="Proteomes" id="UP000235828"/>
    </source>
</evidence>